<evidence type="ECO:0000256" key="5">
    <source>
        <dbReference type="ARBA" id="ARBA00023274"/>
    </source>
</evidence>
<evidence type="ECO:0000256" key="7">
    <source>
        <dbReference type="ARBA" id="ARBA00035187"/>
    </source>
</evidence>
<dbReference type="CDD" id="cd19874">
    <property type="entry name" value="DSRM_MRPL44"/>
    <property type="match status" value="1"/>
</dbReference>
<comment type="similarity">
    <text evidence="6">Belongs to the ribonuclease III family. Mitochondrion-specific ribosomal protein mL44 subfamily.</text>
</comment>
<evidence type="ECO:0000256" key="4">
    <source>
        <dbReference type="ARBA" id="ARBA00023128"/>
    </source>
</evidence>
<gene>
    <name evidence="9" type="ORF">APICC_06181</name>
</gene>
<organism evidence="9 10">
    <name type="scientific">Apis cerana cerana</name>
    <name type="common">Oriental honeybee</name>
    <dbReference type="NCBI Taxonomy" id="94128"/>
    <lineage>
        <taxon>Eukaryota</taxon>
        <taxon>Metazoa</taxon>
        <taxon>Ecdysozoa</taxon>
        <taxon>Arthropoda</taxon>
        <taxon>Hexapoda</taxon>
        <taxon>Insecta</taxon>
        <taxon>Pterygota</taxon>
        <taxon>Neoptera</taxon>
        <taxon>Endopterygota</taxon>
        <taxon>Hymenoptera</taxon>
        <taxon>Apocrita</taxon>
        <taxon>Aculeata</taxon>
        <taxon>Apoidea</taxon>
        <taxon>Anthophila</taxon>
        <taxon>Apidae</taxon>
        <taxon>Apis</taxon>
    </lineage>
</organism>
<reference evidence="9" key="1">
    <citation type="submission" date="2014-07" db="EMBL/GenBank/DDBJ databases">
        <title>Genomic and transcriptomic analysis on Apis cerana provide comprehensive insights into honey bee biology.</title>
        <authorList>
            <person name="Diao Q."/>
            <person name="Sun L."/>
            <person name="Zheng H."/>
            <person name="Zheng H."/>
            <person name="Xu S."/>
            <person name="Wang S."/>
            <person name="Zeng Z."/>
            <person name="Hu F."/>
            <person name="Su S."/>
            <person name="Wu J."/>
        </authorList>
    </citation>
    <scope>NUCLEOTIDE SEQUENCE [LARGE SCALE GENOMIC DNA]</scope>
    <source>
        <tissue evidence="9">Pupae without intestine</tissue>
    </source>
</reference>
<dbReference type="InterPro" id="IPR055189">
    <property type="entry name" value="RM44_endonuclase"/>
</dbReference>
<evidence type="ECO:0000256" key="6">
    <source>
        <dbReference type="ARBA" id="ARBA00024034"/>
    </source>
</evidence>
<feature type="domain" description="RNase III" evidence="8">
    <location>
        <begin position="77"/>
        <end position="217"/>
    </location>
</feature>
<dbReference type="EMBL" id="KZ288254">
    <property type="protein sequence ID" value="PBC30811.1"/>
    <property type="molecule type" value="Genomic_DNA"/>
</dbReference>
<dbReference type="GO" id="GO:0004525">
    <property type="term" value="F:ribonuclease III activity"/>
    <property type="evidence" value="ECO:0007669"/>
    <property type="project" value="InterPro"/>
</dbReference>
<protein>
    <recommendedName>
        <fullName evidence="7">Large ribosomal subunit protein mL44</fullName>
    </recommendedName>
</protein>
<keyword evidence="5" id="KW-0687">Ribonucleoprotein</keyword>
<dbReference type="InterPro" id="IPR036389">
    <property type="entry name" value="RNase_III_sf"/>
</dbReference>
<dbReference type="Gene3D" id="1.10.1520.10">
    <property type="entry name" value="Ribonuclease III domain"/>
    <property type="match status" value="1"/>
</dbReference>
<evidence type="ECO:0000256" key="1">
    <source>
        <dbReference type="ARBA" id="ARBA00004173"/>
    </source>
</evidence>
<dbReference type="Pfam" id="PF22892">
    <property type="entry name" value="DSRM_MRPL44"/>
    <property type="match status" value="1"/>
</dbReference>
<dbReference type="Pfam" id="PF22935">
    <property type="entry name" value="RM44_endonuclase"/>
    <property type="match status" value="1"/>
</dbReference>
<keyword evidence="2" id="KW-0809">Transit peptide</keyword>
<keyword evidence="10" id="KW-1185">Reference proteome</keyword>
<name>A0A2A3EIJ0_APICC</name>
<dbReference type="GO" id="GO:0003725">
    <property type="term" value="F:double-stranded RNA binding"/>
    <property type="evidence" value="ECO:0007669"/>
    <property type="project" value="InterPro"/>
</dbReference>
<dbReference type="GO" id="GO:0006396">
    <property type="term" value="P:RNA processing"/>
    <property type="evidence" value="ECO:0007669"/>
    <property type="project" value="InterPro"/>
</dbReference>
<dbReference type="AlphaFoldDB" id="A0A2A3EIJ0"/>
<dbReference type="GO" id="GO:0005840">
    <property type="term" value="C:ribosome"/>
    <property type="evidence" value="ECO:0007669"/>
    <property type="project" value="UniProtKB-KW"/>
</dbReference>
<dbReference type="SUPFAM" id="SSF69065">
    <property type="entry name" value="RNase III domain-like"/>
    <property type="match status" value="1"/>
</dbReference>
<dbReference type="OrthoDB" id="444135at2759"/>
<dbReference type="InterPro" id="IPR000999">
    <property type="entry name" value="RNase_III_dom"/>
</dbReference>
<keyword evidence="4" id="KW-0496">Mitochondrion</keyword>
<dbReference type="Gene3D" id="3.30.160.20">
    <property type="match status" value="1"/>
</dbReference>
<accession>A0A2A3EIJ0</accession>
<dbReference type="STRING" id="94128.A0A2A3EIJ0"/>
<dbReference type="Proteomes" id="UP000242457">
    <property type="component" value="Unassembled WGS sequence"/>
</dbReference>
<evidence type="ECO:0000256" key="2">
    <source>
        <dbReference type="ARBA" id="ARBA00022946"/>
    </source>
</evidence>
<evidence type="ECO:0000313" key="10">
    <source>
        <dbReference type="Proteomes" id="UP000242457"/>
    </source>
</evidence>
<keyword evidence="3 9" id="KW-0689">Ribosomal protein</keyword>
<evidence type="ECO:0000313" key="9">
    <source>
        <dbReference type="EMBL" id="PBC30811.1"/>
    </source>
</evidence>
<proteinExistence type="inferred from homology"/>
<evidence type="ECO:0000256" key="3">
    <source>
        <dbReference type="ARBA" id="ARBA00022980"/>
    </source>
</evidence>
<comment type="subcellular location">
    <subcellularLocation>
        <location evidence="1">Mitochondrion</location>
    </subcellularLocation>
</comment>
<sequence>MNKLQLYFQTFTNIKYINYEGCRHIKRWVAPTQKEITKRKKKLPPQVEPHRNSFIEWNRNAEIYAFNERLSEKFNTEKLDQAFIHKSYILEEIKKQKEMGIKEPLFNIQSNEEFIKKGKEITSAVIKKYLNQNLSSLPENGIIAFHDYLMSQELLATASLHIGTKDIILTGEYPVSQETLAQTFLALVGALAESVDVNHAGIFVRDFLIAGLASKDLTEIWCPTKPFETLTDMISMEKKVIIEARLIGQGGKNTILSVYHIGIYANKEYLGSGFGQTIAEAKDVAAINILSQMYGLLHSSQPLRFNEKINISV</sequence>
<dbReference type="SMART" id="SM00535">
    <property type="entry name" value="RIBOc"/>
    <property type="match status" value="1"/>
</dbReference>
<dbReference type="InterPro" id="IPR044444">
    <property type="entry name" value="Ribosomal_mL44_DSRM_metazoa"/>
</dbReference>
<dbReference type="GO" id="GO:1990904">
    <property type="term" value="C:ribonucleoprotein complex"/>
    <property type="evidence" value="ECO:0007669"/>
    <property type="project" value="UniProtKB-KW"/>
</dbReference>
<evidence type="ECO:0000259" key="8">
    <source>
        <dbReference type="SMART" id="SM00535"/>
    </source>
</evidence>
<dbReference type="GO" id="GO:0005739">
    <property type="term" value="C:mitochondrion"/>
    <property type="evidence" value="ECO:0007669"/>
    <property type="project" value="UniProtKB-SubCell"/>
</dbReference>